<sequence>MADYKPGAHCRLDYIREDDWERLAPELRDRVRQVLDKDVVGCRLVDVVKELRARGEADLARDLVQCVG</sequence>
<proteinExistence type="predicted"/>
<keyword evidence="2" id="KW-1185">Reference proteome</keyword>
<name>A0A3N5BUA5_9THEO</name>
<gene>
    <name evidence="1" type="ORF">EDD75_0279</name>
</gene>
<reference evidence="1 2" key="1">
    <citation type="submission" date="2018-11" db="EMBL/GenBank/DDBJ databases">
        <title>Genomic Encyclopedia of Type Strains, Phase IV (KMG-IV): sequencing the most valuable type-strain genomes for metagenomic binning, comparative biology and taxonomic classification.</title>
        <authorList>
            <person name="Goeker M."/>
        </authorList>
    </citation>
    <scope>NUCLEOTIDE SEQUENCE [LARGE SCALE GENOMIC DNA]</scope>
    <source>
        <strain evidence="1 2">DSM 102936</strain>
    </source>
</reference>
<dbReference type="OrthoDB" id="9798857at2"/>
<dbReference type="RefSeq" id="WP_123926954.1">
    <property type="nucleotide sequence ID" value="NZ_RKRE01000001.1"/>
</dbReference>
<dbReference type="EMBL" id="RKRE01000001">
    <property type="protein sequence ID" value="RPF49465.1"/>
    <property type="molecule type" value="Genomic_DNA"/>
</dbReference>
<protein>
    <submittedName>
        <fullName evidence="1">Uncharacterized protein</fullName>
    </submittedName>
</protein>
<accession>A0A3N5BUA5</accession>
<evidence type="ECO:0000313" key="2">
    <source>
        <dbReference type="Proteomes" id="UP000282654"/>
    </source>
</evidence>
<dbReference type="Proteomes" id="UP000282654">
    <property type="component" value="Unassembled WGS sequence"/>
</dbReference>
<comment type="caution">
    <text evidence="1">The sequence shown here is derived from an EMBL/GenBank/DDBJ whole genome shotgun (WGS) entry which is preliminary data.</text>
</comment>
<organism evidence="1 2">
    <name type="scientific">Thermodesulfitimonas autotrophica</name>
    <dbReference type="NCBI Taxonomy" id="1894989"/>
    <lineage>
        <taxon>Bacteria</taxon>
        <taxon>Bacillati</taxon>
        <taxon>Bacillota</taxon>
        <taxon>Clostridia</taxon>
        <taxon>Thermoanaerobacterales</taxon>
        <taxon>Thermoanaerobacteraceae</taxon>
        <taxon>Thermodesulfitimonas</taxon>
    </lineage>
</organism>
<evidence type="ECO:0000313" key="1">
    <source>
        <dbReference type="EMBL" id="RPF49465.1"/>
    </source>
</evidence>
<dbReference type="AlphaFoldDB" id="A0A3N5BUA5"/>